<dbReference type="STRING" id="1544798.LH29_23050"/>
<dbReference type="Proteomes" id="UP000032544">
    <property type="component" value="Unassembled WGS sequence"/>
</dbReference>
<dbReference type="PANTHER" id="PTHR30399">
    <property type="entry name" value="UNCHARACTERIZED PROTEIN YGJP"/>
    <property type="match status" value="1"/>
</dbReference>
<dbReference type="Gene3D" id="3.30.2010.10">
    <property type="entry name" value="Metalloproteases ('zincins'), catalytic domain"/>
    <property type="match status" value="1"/>
</dbReference>
<name>A0A0D8J4Z5_9BACT</name>
<dbReference type="InterPro" id="IPR053136">
    <property type="entry name" value="UTP_pyrophosphatase-like"/>
</dbReference>
<feature type="domain" description="YgjP-like metallopeptidase" evidence="1">
    <location>
        <begin position="23"/>
        <end position="218"/>
    </location>
</feature>
<comment type="caution">
    <text evidence="2">The sequence shown here is derived from an EMBL/GenBank/DDBJ whole genome shotgun (WGS) entry which is preliminary data.</text>
</comment>
<proteinExistence type="predicted"/>
<dbReference type="CDD" id="cd07344">
    <property type="entry name" value="M48_yhfN_like"/>
    <property type="match status" value="1"/>
</dbReference>
<dbReference type="PANTHER" id="PTHR30399:SF1">
    <property type="entry name" value="UTP PYROPHOSPHATASE"/>
    <property type="match status" value="1"/>
</dbReference>
<dbReference type="InterPro" id="IPR002725">
    <property type="entry name" value="YgjP-like_metallopeptidase"/>
</dbReference>
<organism evidence="2 3">
    <name type="scientific">Draconibacterium sediminis</name>
    <dbReference type="NCBI Taxonomy" id="1544798"/>
    <lineage>
        <taxon>Bacteria</taxon>
        <taxon>Pseudomonadati</taxon>
        <taxon>Bacteroidota</taxon>
        <taxon>Bacteroidia</taxon>
        <taxon>Marinilabiliales</taxon>
        <taxon>Prolixibacteraceae</taxon>
        <taxon>Draconibacterium</taxon>
    </lineage>
</organism>
<dbReference type="AlphaFoldDB" id="A0A0D8J4Z5"/>
<dbReference type="EMBL" id="JRHC01000008">
    <property type="protein sequence ID" value="KJF41819.1"/>
    <property type="molecule type" value="Genomic_DNA"/>
</dbReference>
<keyword evidence="3" id="KW-1185">Reference proteome</keyword>
<sequence length="232" mass="26842">MASQVVQLKHIGKVTFSQNQRSKNIKLSVKPDKSVLVSFPFFITTKEALAFVEKNEQWVLKQQEKMKARTTTIKPGTEIETKLHNIRIVQGEKNNAIRQGDNIIISVSDFENENSIAFIDGIITSVYRHEAKRLLPARISDLAKKYGFKYNKVTIRDNRRNWGSCSSKNNISLNLQMMKLPVKLIDYILLHELVHTEVKNHGPKFWERLNQITDGRARELARDVKKYSTYTL</sequence>
<dbReference type="RefSeq" id="WP_045033492.1">
    <property type="nucleotide sequence ID" value="NZ_JRHC01000008.1"/>
</dbReference>
<protein>
    <recommendedName>
        <fullName evidence="1">YgjP-like metallopeptidase domain-containing protein</fullName>
    </recommendedName>
</protein>
<dbReference type="Pfam" id="PF01863">
    <property type="entry name" value="YgjP-like"/>
    <property type="match status" value="1"/>
</dbReference>
<evidence type="ECO:0000313" key="3">
    <source>
        <dbReference type="Proteomes" id="UP000032544"/>
    </source>
</evidence>
<accession>A0A0D8J4Z5</accession>
<gene>
    <name evidence="2" type="ORF">LH29_23050</name>
</gene>
<evidence type="ECO:0000313" key="2">
    <source>
        <dbReference type="EMBL" id="KJF41819.1"/>
    </source>
</evidence>
<evidence type="ECO:0000259" key="1">
    <source>
        <dbReference type="Pfam" id="PF01863"/>
    </source>
</evidence>
<reference evidence="2 3" key="1">
    <citation type="submission" date="2014-09" db="EMBL/GenBank/DDBJ databases">
        <title>Draft Genome Sequence of Draconibacterium sp. JN14CK-3.</title>
        <authorList>
            <person name="Dong C."/>
            <person name="Lai Q."/>
            <person name="Shao Z."/>
        </authorList>
    </citation>
    <scope>NUCLEOTIDE SEQUENCE [LARGE SCALE GENOMIC DNA]</scope>
    <source>
        <strain evidence="2 3">JN14CK-3</strain>
    </source>
</reference>
<dbReference type="OrthoDB" id="9811177at2"/>